<evidence type="ECO:0000256" key="1">
    <source>
        <dbReference type="ARBA" id="ARBA00002738"/>
    </source>
</evidence>
<dbReference type="InterPro" id="IPR028094">
    <property type="entry name" value="RTC4_C"/>
</dbReference>
<feature type="region of interest" description="Disordered" evidence="8">
    <location>
        <begin position="1"/>
        <end position="47"/>
    </location>
</feature>
<reference evidence="10 11" key="1">
    <citation type="journal article" date="2024" name="J Genomics">
        <title>Draft genome sequencing and assembly of Favolaschia claudopus CIRM-BRFM 2984 isolated from oak limbs.</title>
        <authorList>
            <person name="Navarro D."/>
            <person name="Drula E."/>
            <person name="Chaduli D."/>
            <person name="Cazenave R."/>
            <person name="Ahrendt S."/>
            <person name="Wang J."/>
            <person name="Lipzen A."/>
            <person name="Daum C."/>
            <person name="Barry K."/>
            <person name="Grigoriev I.V."/>
            <person name="Favel A."/>
            <person name="Rosso M.N."/>
            <person name="Martin F."/>
        </authorList>
    </citation>
    <scope>NUCLEOTIDE SEQUENCE [LARGE SCALE GENOMIC DNA]</scope>
    <source>
        <strain evidence="10 11">CIRM-BRFM 2984</strain>
    </source>
</reference>
<protein>
    <recommendedName>
        <fullName evidence="5">Restriction of telomere capping protein 4</fullName>
    </recommendedName>
</protein>
<evidence type="ECO:0000256" key="4">
    <source>
        <dbReference type="ARBA" id="ARBA00009461"/>
    </source>
</evidence>
<dbReference type="GO" id="GO:0005634">
    <property type="term" value="C:nucleus"/>
    <property type="evidence" value="ECO:0007669"/>
    <property type="project" value="UniProtKB-SubCell"/>
</dbReference>
<dbReference type="SMART" id="SM01312">
    <property type="entry name" value="RTC4"/>
    <property type="match status" value="1"/>
</dbReference>
<evidence type="ECO:0000256" key="8">
    <source>
        <dbReference type="SAM" id="MobiDB-lite"/>
    </source>
</evidence>
<feature type="compositionally biased region" description="Polar residues" evidence="8">
    <location>
        <begin position="1"/>
        <end position="11"/>
    </location>
</feature>
<feature type="non-terminal residue" evidence="10">
    <location>
        <position position="1"/>
    </location>
</feature>
<feature type="compositionally biased region" description="Pro residues" evidence="8">
    <location>
        <begin position="21"/>
        <end position="38"/>
    </location>
</feature>
<feature type="compositionally biased region" description="Low complexity" evidence="8">
    <location>
        <begin position="133"/>
        <end position="147"/>
    </location>
</feature>
<feature type="region of interest" description="Disordered" evidence="8">
    <location>
        <begin position="372"/>
        <end position="407"/>
    </location>
</feature>
<evidence type="ECO:0000256" key="2">
    <source>
        <dbReference type="ARBA" id="ARBA00004123"/>
    </source>
</evidence>
<organism evidence="10 11">
    <name type="scientific">Favolaschia claudopus</name>
    <dbReference type="NCBI Taxonomy" id="2862362"/>
    <lineage>
        <taxon>Eukaryota</taxon>
        <taxon>Fungi</taxon>
        <taxon>Dikarya</taxon>
        <taxon>Basidiomycota</taxon>
        <taxon>Agaricomycotina</taxon>
        <taxon>Agaricomycetes</taxon>
        <taxon>Agaricomycetidae</taxon>
        <taxon>Agaricales</taxon>
        <taxon>Marasmiineae</taxon>
        <taxon>Mycenaceae</taxon>
        <taxon>Favolaschia</taxon>
    </lineage>
</organism>
<dbReference type="InterPro" id="IPR039024">
    <property type="entry name" value="RTC4"/>
</dbReference>
<keyword evidence="7" id="KW-0539">Nucleus</keyword>
<dbReference type="EMBL" id="JAWWNJ010000105">
    <property type="protein sequence ID" value="KAK6993015.1"/>
    <property type="molecule type" value="Genomic_DNA"/>
</dbReference>
<feature type="compositionally biased region" description="Pro residues" evidence="8">
    <location>
        <begin position="122"/>
        <end position="132"/>
    </location>
</feature>
<evidence type="ECO:0000259" key="9">
    <source>
        <dbReference type="SMART" id="SM01312"/>
    </source>
</evidence>
<dbReference type="GO" id="GO:0005737">
    <property type="term" value="C:cytoplasm"/>
    <property type="evidence" value="ECO:0007669"/>
    <property type="project" value="UniProtKB-SubCell"/>
</dbReference>
<sequence>AQPPSIQQVHVSPQRPLHAAAPPPSPASSQPLLPPQSQPRPIADGLKRFPDSFTVAEHDRAWQRFEDQQIRARLGMGKMWPELFPGSHFVKTTANTWRGFFNGQYPQFLRVAPLAPLPMPPSIPPPLPPSPPILAASNGSSAASTPSSADLQTEIQLRSTPSDSPYGLCDFCDAPYKVEPSAKLLRIRSQLFLISTLSPNFYNPVHRTLQSSTRLAAYCQQHETDAARMPLARANNWPEHINYAKLFEHGDLLVSMLQETLEDLESSSFFLDACDEKQFVKKTGYFGNIGYKAIERFIRDKFPLATIQNNFTPLTYDQLIEVFVAEALSFFIVEDFKVDEDTALVILEESTPFGLAYHSDTDDRDRSAAKFHEEAPRPHDLPILSPLGSPVPSAPHLPQLRETSPSPPPIDPTTLCAFCDQPLPADSSRRLLAMGKKLLSSSWPDPLPDNPLHRKLPTMSLAAAYCARHRFEHTELQTALLQGWPSDPDFQHLFQRVLNLATCLRGIIHKYLDSNEFFLAARAHYGQQISQRSTLKAKYANNRECKHGTGYYGECGYQIIYPTLCFLFPDLPDLLSVCQPLTYDILIREVLIPEATVRLIQADLEVDHTRAVAILHESYQFGLGLHQADDDCPFYSQAMMCIAESNIHPNCSFEEYYNSDSELPFNMWLRDQRGEAVKREPAEATIPRITGTCEVIDLTSEDDERGRRELKPS</sequence>
<feature type="domain" description="Restriction of telomere capping protein 4 C-terminal" evidence="9">
    <location>
        <begin position="518"/>
        <end position="628"/>
    </location>
</feature>
<evidence type="ECO:0000256" key="5">
    <source>
        <dbReference type="ARBA" id="ARBA00015162"/>
    </source>
</evidence>
<evidence type="ECO:0000256" key="6">
    <source>
        <dbReference type="ARBA" id="ARBA00022490"/>
    </source>
</evidence>
<dbReference type="Pfam" id="PF14474">
    <property type="entry name" value="RTC4"/>
    <property type="match status" value="2"/>
</dbReference>
<keyword evidence="11" id="KW-1185">Reference proteome</keyword>
<dbReference type="PANTHER" id="PTHR41391:SF1">
    <property type="entry name" value="RESTRICTION OF TELOMERE CAPPING PROTEIN 4"/>
    <property type="match status" value="1"/>
</dbReference>
<dbReference type="PANTHER" id="PTHR41391">
    <property type="entry name" value="RESTRICTION OF TELOMERE CAPPING PROTEIN 4"/>
    <property type="match status" value="1"/>
</dbReference>
<dbReference type="Proteomes" id="UP001362999">
    <property type="component" value="Unassembled WGS sequence"/>
</dbReference>
<feature type="region of interest" description="Disordered" evidence="8">
    <location>
        <begin position="122"/>
        <end position="147"/>
    </location>
</feature>
<comment type="caution">
    <text evidence="10">The sequence shown here is derived from an EMBL/GenBank/DDBJ whole genome shotgun (WGS) entry which is preliminary data.</text>
</comment>
<evidence type="ECO:0000256" key="7">
    <source>
        <dbReference type="ARBA" id="ARBA00023242"/>
    </source>
</evidence>
<comment type="similarity">
    <text evidence="4">Belongs to the RTC4 family.</text>
</comment>
<comment type="subcellular location">
    <subcellularLocation>
        <location evidence="3">Cytoplasm</location>
    </subcellularLocation>
    <subcellularLocation>
        <location evidence="2">Nucleus</location>
    </subcellularLocation>
</comment>
<keyword evidence="6" id="KW-0963">Cytoplasm</keyword>
<dbReference type="AlphaFoldDB" id="A0AAV9ZVJ9"/>
<evidence type="ECO:0000256" key="3">
    <source>
        <dbReference type="ARBA" id="ARBA00004496"/>
    </source>
</evidence>
<evidence type="ECO:0000313" key="11">
    <source>
        <dbReference type="Proteomes" id="UP001362999"/>
    </source>
</evidence>
<proteinExistence type="inferred from homology"/>
<accession>A0AAV9ZVJ9</accession>
<comment type="function">
    <text evidence="1">May be involved in a process influencing telomere capping.</text>
</comment>
<gene>
    <name evidence="10" type="ORF">R3P38DRAFT_3427809</name>
</gene>
<name>A0AAV9ZVJ9_9AGAR</name>
<evidence type="ECO:0000313" key="10">
    <source>
        <dbReference type="EMBL" id="KAK6993015.1"/>
    </source>
</evidence>